<dbReference type="STRING" id="158500.BES08_12925"/>
<evidence type="ECO:0000256" key="5">
    <source>
        <dbReference type="ARBA" id="ARBA00022553"/>
    </source>
</evidence>
<evidence type="ECO:0000313" key="12">
    <source>
        <dbReference type="EMBL" id="EZP82221.1"/>
    </source>
</evidence>
<dbReference type="InterPro" id="IPR004358">
    <property type="entry name" value="Sig_transdc_His_kin-like_C"/>
</dbReference>
<sequence length="449" mass="49163">MAPGVIERLAALFAPPEVPGSTPSRSSVVLLTQLRWTAVFGQLATIVVVSAVLKVRLPLAPLLLAPLLLIVINLTIARVVLQRESFTQREMFSALMIDVVALCWQLYYSGGATNPFTFLFLLQIVIGAIILEARWSWLVALNACLCMALLTFFYEPLQLPDRLAGDHFHLYIYGSLFCFVLAAVLLIVFVVRLDRNRRESDARLAAYYQQAAEEDHIIRMGLLASGAAHELGTPLSSISVILGDWSHEPTIRDDPDMAADLADVRRELERCKTIVSGILMSAGEVRGVDPAVTTVRGFIDDLAEEWRTRIPGELRVIDRMAGDVEIIADPGLRQIVGNVIDNAIEVSPDLVLIEVWLEGEGAARQVMLTVSDRGPGFAPEVLRRIGQPYISTKGRDGGGLGLFLVVNVIRKLGGAVSVENRETGGASVQLAIPLATLALEEQEQRQEKQ</sequence>
<dbReference type="CDD" id="cd00082">
    <property type="entry name" value="HisKA"/>
    <property type="match status" value="1"/>
</dbReference>
<dbReference type="RefSeq" id="WP_008831371.1">
    <property type="nucleotide sequence ID" value="NZ_CP128492.1"/>
</dbReference>
<dbReference type="InterPro" id="IPR003594">
    <property type="entry name" value="HATPase_dom"/>
</dbReference>
<evidence type="ECO:0000256" key="3">
    <source>
        <dbReference type="ARBA" id="ARBA00012438"/>
    </source>
</evidence>
<dbReference type="InterPro" id="IPR050980">
    <property type="entry name" value="2C_sensor_his_kinase"/>
</dbReference>
<keyword evidence="10" id="KW-1133">Transmembrane helix</keyword>
<evidence type="ECO:0000256" key="6">
    <source>
        <dbReference type="ARBA" id="ARBA00022679"/>
    </source>
</evidence>
<dbReference type="EC" id="2.7.13.3" evidence="3"/>
<dbReference type="PANTHER" id="PTHR44936:SF10">
    <property type="entry name" value="SENSOR PROTEIN RSTB"/>
    <property type="match status" value="1"/>
</dbReference>
<feature type="transmembrane region" description="Helical" evidence="10">
    <location>
        <begin position="59"/>
        <end position="80"/>
    </location>
</feature>
<dbReference type="GO" id="GO:0000155">
    <property type="term" value="F:phosphorelay sensor kinase activity"/>
    <property type="evidence" value="ECO:0007669"/>
    <property type="project" value="InterPro"/>
</dbReference>
<dbReference type="SUPFAM" id="SSF55874">
    <property type="entry name" value="ATPase domain of HSP90 chaperone/DNA topoisomerase II/histidine kinase"/>
    <property type="match status" value="1"/>
</dbReference>
<dbReference type="GO" id="GO:0005886">
    <property type="term" value="C:plasma membrane"/>
    <property type="evidence" value="ECO:0007669"/>
    <property type="project" value="UniProtKB-SubCell"/>
</dbReference>
<dbReference type="eggNOG" id="COG4191">
    <property type="taxonomic scope" value="Bacteria"/>
</dbReference>
<feature type="transmembrane region" description="Helical" evidence="10">
    <location>
        <begin position="170"/>
        <end position="191"/>
    </location>
</feature>
<accession>A0A031JWP5</accession>
<keyword evidence="8 12" id="KW-0418">Kinase</keyword>
<comment type="subcellular location">
    <subcellularLocation>
        <location evidence="2">Cell membrane</location>
        <topology evidence="2">Multi-pass membrane protein</topology>
    </subcellularLocation>
</comment>
<evidence type="ECO:0000256" key="9">
    <source>
        <dbReference type="ARBA" id="ARBA00022840"/>
    </source>
</evidence>
<reference evidence="12 13" key="1">
    <citation type="submission" date="2014-03" db="EMBL/GenBank/DDBJ databases">
        <title>Whole genome sequence of Novosphingobium resinovorum KF1.</title>
        <authorList>
            <person name="Gan H.M."/>
            <person name="Gan H.Y."/>
            <person name="Chew T.H."/>
            <person name="Savka M.A."/>
        </authorList>
    </citation>
    <scope>NUCLEOTIDE SEQUENCE [LARGE SCALE GENOMIC DNA]</scope>
    <source>
        <strain evidence="12 13">KF1</strain>
    </source>
</reference>
<dbReference type="Proteomes" id="UP000024329">
    <property type="component" value="Unassembled WGS sequence"/>
</dbReference>
<comment type="catalytic activity">
    <reaction evidence="1">
        <text>ATP + protein L-histidine = ADP + protein N-phospho-L-histidine.</text>
        <dbReference type="EC" id="2.7.13.3"/>
    </reaction>
</comment>
<keyword evidence="4" id="KW-1003">Cell membrane</keyword>
<evidence type="ECO:0000256" key="10">
    <source>
        <dbReference type="SAM" id="Phobius"/>
    </source>
</evidence>
<dbReference type="InterPro" id="IPR003661">
    <property type="entry name" value="HisK_dim/P_dom"/>
</dbReference>
<dbReference type="SMART" id="SM00387">
    <property type="entry name" value="HATPase_c"/>
    <property type="match status" value="1"/>
</dbReference>
<keyword evidence="9" id="KW-0067">ATP-binding</keyword>
<dbReference type="InterPro" id="IPR036890">
    <property type="entry name" value="HATPase_C_sf"/>
</dbReference>
<feature type="domain" description="Histidine kinase" evidence="11">
    <location>
        <begin position="226"/>
        <end position="436"/>
    </location>
</feature>
<organism evidence="12 13">
    <name type="scientific">Novosphingobium resinovorum</name>
    <dbReference type="NCBI Taxonomy" id="158500"/>
    <lineage>
        <taxon>Bacteria</taxon>
        <taxon>Pseudomonadati</taxon>
        <taxon>Pseudomonadota</taxon>
        <taxon>Alphaproteobacteria</taxon>
        <taxon>Sphingomonadales</taxon>
        <taxon>Sphingomonadaceae</taxon>
        <taxon>Novosphingobium</taxon>
    </lineage>
</organism>
<dbReference type="Pfam" id="PF25323">
    <property type="entry name" value="6TM_PilS"/>
    <property type="match status" value="1"/>
</dbReference>
<dbReference type="PROSITE" id="PS50109">
    <property type="entry name" value="HIS_KIN"/>
    <property type="match status" value="1"/>
</dbReference>
<proteinExistence type="predicted"/>
<dbReference type="Pfam" id="PF02518">
    <property type="entry name" value="HATPase_c"/>
    <property type="match status" value="1"/>
</dbReference>
<dbReference type="Gene3D" id="1.10.287.130">
    <property type="match status" value="1"/>
</dbReference>
<keyword evidence="6" id="KW-0808">Transferase</keyword>
<dbReference type="InterPro" id="IPR036097">
    <property type="entry name" value="HisK_dim/P_sf"/>
</dbReference>
<name>A0A031JWP5_9SPHN</name>
<evidence type="ECO:0000256" key="2">
    <source>
        <dbReference type="ARBA" id="ARBA00004651"/>
    </source>
</evidence>
<comment type="caution">
    <text evidence="12">The sequence shown here is derived from an EMBL/GenBank/DDBJ whole genome shotgun (WGS) entry which is preliminary data.</text>
</comment>
<keyword evidence="7" id="KW-0547">Nucleotide-binding</keyword>
<keyword evidence="10" id="KW-0812">Transmembrane</keyword>
<keyword evidence="5" id="KW-0597">Phosphoprotein</keyword>
<evidence type="ECO:0000256" key="8">
    <source>
        <dbReference type="ARBA" id="ARBA00022777"/>
    </source>
</evidence>
<dbReference type="InterPro" id="IPR005467">
    <property type="entry name" value="His_kinase_dom"/>
</dbReference>
<dbReference type="EMBL" id="JFYZ01000010">
    <property type="protein sequence ID" value="EZP82221.1"/>
    <property type="molecule type" value="Genomic_DNA"/>
</dbReference>
<evidence type="ECO:0000259" key="11">
    <source>
        <dbReference type="PROSITE" id="PS50109"/>
    </source>
</evidence>
<dbReference type="PATRIC" id="fig|158500.4.peg.2285"/>
<dbReference type="PRINTS" id="PR00344">
    <property type="entry name" value="BCTRLSENSOR"/>
</dbReference>
<keyword evidence="10" id="KW-0472">Membrane</keyword>
<dbReference type="GO" id="GO:0005524">
    <property type="term" value="F:ATP binding"/>
    <property type="evidence" value="ECO:0007669"/>
    <property type="project" value="UniProtKB-KW"/>
</dbReference>
<feature type="transmembrane region" description="Helical" evidence="10">
    <location>
        <begin position="114"/>
        <end position="131"/>
    </location>
</feature>
<evidence type="ECO:0000256" key="7">
    <source>
        <dbReference type="ARBA" id="ARBA00022741"/>
    </source>
</evidence>
<dbReference type="PANTHER" id="PTHR44936">
    <property type="entry name" value="SENSOR PROTEIN CREC"/>
    <property type="match status" value="1"/>
</dbReference>
<feature type="transmembrane region" description="Helical" evidence="10">
    <location>
        <begin position="34"/>
        <end position="53"/>
    </location>
</feature>
<gene>
    <name evidence="12" type="ORF">BV97_02244</name>
</gene>
<dbReference type="Gene3D" id="3.30.565.10">
    <property type="entry name" value="Histidine kinase-like ATPase, C-terminal domain"/>
    <property type="match status" value="1"/>
</dbReference>
<evidence type="ECO:0000256" key="1">
    <source>
        <dbReference type="ARBA" id="ARBA00000085"/>
    </source>
</evidence>
<feature type="transmembrane region" description="Helical" evidence="10">
    <location>
        <begin position="138"/>
        <end position="154"/>
    </location>
</feature>
<dbReference type="AlphaFoldDB" id="A0A031JWP5"/>
<evidence type="ECO:0000313" key="13">
    <source>
        <dbReference type="Proteomes" id="UP000024329"/>
    </source>
</evidence>
<dbReference type="SUPFAM" id="SSF47384">
    <property type="entry name" value="Homodimeric domain of signal transducing histidine kinase"/>
    <property type="match status" value="1"/>
</dbReference>
<evidence type="ECO:0000256" key="4">
    <source>
        <dbReference type="ARBA" id="ARBA00022475"/>
    </source>
</evidence>
<protein>
    <recommendedName>
        <fullName evidence="3">histidine kinase</fullName>
        <ecNumber evidence="3">2.7.13.3</ecNumber>
    </recommendedName>
</protein>